<comment type="caution">
    <text evidence="2">The sequence shown here is derived from an EMBL/GenBank/DDBJ whole genome shotgun (WGS) entry which is preliminary data.</text>
</comment>
<protein>
    <submittedName>
        <fullName evidence="2">Uncharacterized protein</fullName>
    </submittedName>
</protein>
<evidence type="ECO:0000313" key="2">
    <source>
        <dbReference type="EMBL" id="KAK1750488.1"/>
    </source>
</evidence>
<proteinExistence type="predicted"/>
<keyword evidence="1" id="KW-0732">Signal</keyword>
<gene>
    <name evidence="2" type="ORF">QBC47DRAFT_406847</name>
</gene>
<name>A0AAJ0B2I5_9PEZI</name>
<dbReference type="Proteomes" id="UP001239445">
    <property type="component" value="Unassembled WGS sequence"/>
</dbReference>
<feature type="signal peptide" evidence="1">
    <location>
        <begin position="1"/>
        <end position="17"/>
    </location>
</feature>
<feature type="chain" id="PRO_5042524927" evidence="1">
    <location>
        <begin position="18"/>
        <end position="69"/>
    </location>
</feature>
<dbReference type="EMBL" id="MU839846">
    <property type="protein sequence ID" value="KAK1750488.1"/>
    <property type="molecule type" value="Genomic_DNA"/>
</dbReference>
<keyword evidence="3" id="KW-1185">Reference proteome</keyword>
<organism evidence="2 3">
    <name type="scientific">Echria macrotheca</name>
    <dbReference type="NCBI Taxonomy" id="438768"/>
    <lineage>
        <taxon>Eukaryota</taxon>
        <taxon>Fungi</taxon>
        <taxon>Dikarya</taxon>
        <taxon>Ascomycota</taxon>
        <taxon>Pezizomycotina</taxon>
        <taxon>Sordariomycetes</taxon>
        <taxon>Sordariomycetidae</taxon>
        <taxon>Sordariales</taxon>
        <taxon>Schizotheciaceae</taxon>
        <taxon>Echria</taxon>
    </lineage>
</organism>
<sequence length="69" mass="7048">MKAVAVITALFVAFTMAAPVSDPVAEVEALANLQKRGCPAGSTCLNGNCQFLSCASSGFCTFNPSDISC</sequence>
<accession>A0AAJ0B2I5</accession>
<evidence type="ECO:0000256" key="1">
    <source>
        <dbReference type="SAM" id="SignalP"/>
    </source>
</evidence>
<evidence type="ECO:0000313" key="3">
    <source>
        <dbReference type="Proteomes" id="UP001239445"/>
    </source>
</evidence>
<dbReference type="AlphaFoldDB" id="A0AAJ0B2I5"/>
<reference evidence="2" key="1">
    <citation type="submission" date="2023-06" db="EMBL/GenBank/DDBJ databases">
        <title>Genome-scale phylogeny and comparative genomics of the fungal order Sordariales.</title>
        <authorList>
            <consortium name="Lawrence Berkeley National Laboratory"/>
            <person name="Hensen N."/>
            <person name="Bonometti L."/>
            <person name="Westerberg I."/>
            <person name="Brannstrom I.O."/>
            <person name="Guillou S."/>
            <person name="Cros-Aarteil S."/>
            <person name="Calhoun S."/>
            <person name="Haridas S."/>
            <person name="Kuo A."/>
            <person name="Mondo S."/>
            <person name="Pangilinan J."/>
            <person name="Riley R."/>
            <person name="Labutti K."/>
            <person name="Andreopoulos B."/>
            <person name="Lipzen A."/>
            <person name="Chen C."/>
            <person name="Yanf M."/>
            <person name="Daum C."/>
            <person name="Ng V."/>
            <person name="Clum A."/>
            <person name="Steindorff A."/>
            <person name="Ohm R."/>
            <person name="Martin F."/>
            <person name="Silar P."/>
            <person name="Natvig D."/>
            <person name="Lalanne C."/>
            <person name="Gautier V."/>
            <person name="Ament-Velasquez S.L."/>
            <person name="Kruys A."/>
            <person name="Hutchinson M.I."/>
            <person name="Powell A.J."/>
            <person name="Barry K."/>
            <person name="Miller A.N."/>
            <person name="Grigoriev I.V."/>
            <person name="Debuchy R."/>
            <person name="Gladieux P."/>
            <person name="Thoren M.H."/>
            <person name="Johannesson H."/>
        </authorList>
    </citation>
    <scope>NUCLEOTIDE SEQUENCE</scope>
    <source>
        <strain evidence="2">PSN4</strain>
    </source>
</reference>